<gene>
    <name evidence="3" type="ORF">WJX73_010633</name>
</gene>
<comment type="caution">
    <text evidence="3">The sequence shown here is derived from an EMBL/GenBank/DDBJ whole genome shotgun (WGS) entry which is preliminary data.</text>
</comment>
<dbReference type="Gene3D" id="2.30.29.30">
    <property type="entry name" value="Pleckstrin-homology domain (PH domain)/Phosphotyrosine-binding domain (PTB)"/>
    <property type="match status" value="1"/>
</dbReference>
<dbReference type="Proteomes" id="UP001465755">
    <property type="component" value="Unassembled WGS sequence"/>
</dbReference>
<sequence length="324" mass="34691">MASVAVDQPDEERVELTVFTTKESYVYQIPPAGTTGHRAETWNVDSWLQAVAVHVVTCGEDCYIRLLDMKTGDLFAECPVPSNVPLITVVEPVIDSSRYFVLRVVDRQSRRHAFIGIGFRERMQASDFNATLHEHLRFLERMRQAAKQTAAYEAAAARRSSEGVSTASASTSGTEDANLPQTDFALKPGETIKLNMSKVQDRGGAVPGRSSKFASNVAALTGVEVPTLQPPGPGSSAQVPLLSPPPAKAAMRMPSGALFRDPPGETSQSDNTPTQGSYSAQEATTAPHDQRGASDPAQPPTSMLSRPVTEAKKGKAPISKLTAS</sequence>
<feature type="compositionally biased region" description="Polar residues" evidence="1">
    <location>
        <begin position="265"/>
        <end position="284"/>
    </location>
</feature>
<organism evidence="3 4">
    <name type="scientific">Symbiochloris irregularis</name>
    <dbReference type="NCBI Taxonomy" id="706552"/>
    <lineage>
        <taxon>Eukaryota</taxon>
        <taxon>Viridiplantae</taxon>
        <taxon>Chlorophyta</taxon>
        <taxon>core chlorophytes</taxon>
        <taxon>Trebouxiophyceae</taxon>
        <taxon>Trebouxiales</taxon>
        <taxon>Trebouxiaceae</taxon>
        <taxon>Symbiochloris</taxon>
    </lineage>
</organism>
<accession>A0AAW1NJT4</accession>
<feature type="region of interest" description="Disordered" evidence="1">
    <location>
        <begin position="157"/>
        <end position="183"/>
    </location>
</feature>
<dbReference type="InterPro" id="IPR011993">
    <property type="entry name" value="PH-like_dom_sf"/>
</dbReference>
<evidence type="ECO:0000313" key="3">
    <source>
        <dbReference type="EMBL" id="KAK9788599.1"/>
    </source>
</evidence>
<feature type="domain" description="NECAP PHear" evidence="2">
    <location>
        <begin position="15"/>
        <end position="196"/>
    </location>
</feature>
<evidence type="ECO:0000256" key="1">
    <source>
        <dbReference type="SAM" id="MobiDB-lite"/>
    </source>
</evidence>
<evidence type="ECO:0000313" key="4">
    <source>
        <dbReference type="Proteomes" id="UP001465755"/>
    </source>
</evidence>
<dbReference type="GO" id="GO:0030125">
    <property type="term" value="C:clathrin vesicle coat"/>
    <property type="evidence" value="ECO:0007669"/>
    <property type="project" value="TreeGrafter"/>
</dbReference>
<dbReference type="PANTHER" id="PTHR12847:SF9">
    <property type="entry name" value="NECAP-LIKE PROTEIN CG9132"/>
    <property type="match status" value="1"/>
</dbReference>
<name>A0AAW1NJT4_9CHLO</name>
<dbReference type="InterPro" id="IPR012466">
    <property type="entry name" value="NECAP_PHear"/>
</dbReference>
<dbReference type="EMBL" id="JALJOQ010000223">
    <property type="protein sequence ID" value="KAK9788599.1"/>
    <property type="molecule type" value="Genomic_DNA"/>
</dbReference>
<keyword evidence="4" id="KW-1185">Reference proteome</keyword>
<dbReference type="PANTHER" id="PTHR12847">
    <property type="entry name" value="ATP-BINDING CASSETTE ABC TRANSPORTER-RELATED"/>
    <property type="match status" value="1"/>
</dbReference>
<feature type="region of interest" description="Disordered" evidence="1">
    <location>
        <begin position="225"/>
        <end position="324"/>
    </location>
</feature>
<dbReference type="CDD" id="cd13228">
    <property type="entry name" value="PHear_NECAP"/>
    <property type="match status" value="1"/>
</dbReference>
<proteinExistence type="predicted"/>
<protein>
    <recommendedName>
        <fullName evidence="2">NECAP PHear domain-containing protein</fullName>
    </recommendedName>
</protein>
<dbReference type="AlphaFoldDB" id="A0AAW1NJT4"/>
<reference evidence="3 4" key="1">
    <citation type="journal article" date="2024" name="Nat. Commun.">
        <title>Phylogenomics reveals the evolutionary origins of lichenization in chlorophyte algae.</title>
        <authorList>
            <person name="Puginier C."/>
            <person name="Libourel C."/>
            <person name="Otte J."/>
            <person name="Skaloud P."/>
            <person name="Haon M."/>
            <person name="Grisel S."/>
            <person name="Petersen M."/>
            <person name="Berrin J.G."/>
            <person name="Delaux P.M."/>
            <person name="Dal Grande F."/>
            <person name="Keller J."/>
        </authorList>
    </citation>
    <scope>NUCLEOTIDE SEQUENCE [LARGE SCALE GENOMIC DNA]</scope>
    <source>
        <strain evidence="3 4">SAG 2036</strain>
    </source>
</reference>
<feature type="compositionally biased region" description="Low complexity" evidence="1">
    <location>
        <begin position="157"/>
        <end position="175"/>
    </location>
</feature>
<evidence type="ECO:0000259" key="2">
    <source>
        <dbReference type="Pfam" id="PF07933"/>
    </source>
</evidence>
<dbReference type="GO" id="GO:0006897">
    <property type="term" value="P:endocytosis"/>
    <property type="evidence" value="ECO:0007669"/>
    <property type="project" value="InterPro"/>
</dbReference>
<dbReference type="SUPFAM" id="SSF50729">
    <property type="entry name" value="PH domain-like"/>
    <property type="match status" value="1"/>
</dbReference>
<dbReference type="Pfam" id="PF07933">
    <property type="entry name" value="DUF1681"/>
    <property type="match status" value="1"/>
</dbReference>